<dbReference type="SUPFAM" id="SSF53822">
    <property type="entry name" value="Periplasmic binding protein-like I"/>
    <property type="match status" value="1"/>
</dbReference>
<dbReference type="Pfam" id="PF13458">
    <property type="entry name" value="Peripla_BP_6"/>
    <property type="match status" value="1"/>
</dbReference>
<organism evidence="6 7">
    <name type="scientific">Marinibaculum pumilum</name>
    <dbReference type="NCBI Taxonomy" id="1766165"/>
    <lineage>
        <taxon>Bacteria</taxon>
        <taxon>Pseudomonadati</taxon>
        <taxon>Pseudomonadota</taxon>
        <taxon>Alphaproteobacteria</taxon>
        <taxon>Rhodospirillales</taxon>
        <taxon>Rhodospirillaceae</taxon>
        <taxon>Marinibaculum</taxon>
    </lineage>
</organism>
<feature type="domain" description="Leucine-binding protein" evidence="5">
    <location>
        <begin position="31"/>
        <end position="343"/>
    </location>
</feature>
<evidence type="ECO:0000256" key="2">
    <source>
        <dbReference type="ARBA" id="ARBA00022729"/>
    </source>
</evidence>
<dbReference type="InterPro" id="IPR051010">
    <property type="entry name" value="BCAA_transport"/>
</dbReference>
<name>A0ABV7KWR7_9PROT</name>
<dbReference type="EMBL" id="JBHRTR010000015">
    <property type="protein sequence ID" value="MFC3226620.1"/>
    <property type="molecule type" value="Genomic_DNA"/>
</dbReference>
<comment type="similarity">
    <text evidence="1">Belongs to the leucine-binding protein family.</text>
</comment>
<keyword evidence="3" id="KW-0029">Amino-acid transport</keyword>
<feature type="signal peptide" evidence="4">
    <location>
        <begin position="1"/>
        <end position="29"/>
    </location>
</feature>
<dbReference type="InterPro" id="IPR006311">
    <property type="entry name" value="TAT_signal"/>
</dbReference>
<sequence>MRNRETLMARVAATAAAALLAGTAATASAAEVKLGALMPMTGGLQAYGEACLHGVELAAEEANAAGGVLGSKVSVVVADTQTKPQPAIDAAKKLVTIDKVAGIIGALSSGNTGPVASSVTSVEGVPQISPASTAPSLTNLVDKDFLYRTVPSDAFQGVALAEIVKGAGIDNVAVMYINNDYGDGLASAFSKAFGTLGGNVSAAGAFEPNKASYRGELKALSGGGAESLVLIAYPDDGGLTIVKQALEEGYFGKFVFTDGMKAEKVVEQIGAQYLNGSIGSAPKALETDAGGMFTKMYEKKYGELPPRPFIDSSYDAAMILMLAMEKAGSTDGTKVRDAIRQVSNPPGTKILPGEFAKAVDLIKKGENIDYVGAAGQQDFDAAGDVSGTFEEWAIEDGKLVTKRVFAPGSSS</sequence>
<keyword evidence="3" id="KW-0813">Transport</keyword>
<feature type="chain" id="PRO_5045730534" evidence="4">
    <location>
        <begin position="30"/>
        <end position="411"/>
    </location>
</feature>
<proteinExistence type="inferred from homology"/>
<evidence type="ECO:0000256" key="3">
    <source>
        <dbReference type="ARBA" id="ARBA00022970"/>
    </source>
</evidence>
<accession>A0ABV7KWR7</accession>
<comment type="caution">
    <text evidence="6">The sequence shown here is derived from an EMBL/GenBank/DDBJ whole genome shotgun (WGS) entry which is preliminary data.</text>
</comment>
<dbReference type="InterPro" id="IPR028081">
    <property type="entry name" value="Leu-bd"/>
</dbReference>
<evidence type="ECO:0000313" key="7">
    <source>
        <dbReference type="Proteomes" id="UP001595528"/>
    </source>
</evidence>
<dbReference type="RefSeq" id="WP_379898668.1">
    <property type="nucleotide sequence ID" value="NZ_JBHRTR010000015.1"/>
</dbReference>
<evidence type="ECO:0000256" key="1">
    <source>
        <dbReference type="ARBA" id="ARBA00010062"/>
    </source>
</evidence>
<keyword evidence="7" id="KW-1185">Reference proteome</keyword>
<dbReference type="InterPro" id="IPR028082">
    <property type="entry name" value="Peripla_BP_I"/>
</dbReference>
<evidence type="ECO:0000313" key="6">
    <source>
        <dbReference type="EMBL" id="MFC3226620.1"/>
    </source>
</evidence>
<keyword evidence="2 4" id="KW-0732">Signal</keyword>
<dbReference type="PANTHER" id="PTHR30483:SF6">
    <property type="entry name" value="PERIPLASMIC BINDING PROTEIN OF ABC TRANSPORTER FOR NATURAL AMINO ACIDS"/>
    <property type="match status" value="1"/>
</dbReference>
<reference evidence="7" key="1">
    <citation type="journal article" date="2019" name="Int. J. Syst. Evol. Microbiol.">
        <title>The Global Catalogue of Microorganisms (GCM) 10K type strain sequencing project: providing services to taxonomists for standard genome sequencing and annotation.</title>
        <authorList>
            <consortium name="The Broad Institute Genomics Platform"/>
            <consortium name="The Broad Institute Genome Sequencing Center for Infectious Disease"/>
            <person name="Wu L."/>
            <person name="Ma J."/>
        </authorList>
    </citation>
    <scope>NUCLEOTIDE SEQUENCE [LARGE SCALE GENOMIC DNA]</scope>
    <source>
        <strain evidence="7">KCTC 42964</strain>
    </source>
</reference>
<evidence type="ECO:0000259" key="5">
    <source>
        <dbReference type="Pfam" id="PF13458"/>
    </source>
</evidence>
<dbReference type="PROSITE" id="PS51318">
    <property type="entry name" value="TAT"/>
    <property type="match status" value="1"/>
</dbReference>
<protein>
    <submittedName>
        <fullName evidence="6">ABC transporter substrate-binding protein</fullName>
    </submittedName>
</protein>
<dbReference type="CDD" id="cd06346">
    <property type="entry name" value="PBP1_ABC_ligand_binding-like"/>
    <property type="match status" value="1"/>
</dbReference>
<dbReference type="PANTHER" id="PTHR30483">
    <property type="entry name" value="LEUCINE-SPECIFIC-BINDING PROTEIN"/>
    <property type="match status" value="1"/>
</dbReference>
<dbReference type="Gene3D" id="3.40.50.2300">
    <property type="match status" value="2"/>
</dbReference>
<gene>
    <name evidence="6" type="ORF">ACFOGJ_05220</name>
</gene>
<evidence type="ECO:0000256" key="4">
    <source>
        <dbReference type="SAM" id="SignalP"/>
    </source>
</evidence>
<dbReference type="Proteomes" id="UP001595528">
    <property type="component" value="Unassembled WGS sequence"/>
</dbReference>